<dbReference type="AlphaFoldDB" id="A0A3M8SAL6"/>
<dbReference type="RefSeq" id="WP_123108644.1">
    <property type="nucleotide sequence ID" value="NZ_RIBZ01000882.1"/>
</dbReference>
<dbReference type="InterPro" id="IPR001387">
    <property type="entry name" value="Cro/C1-type_HTH"/>
</dbReference>
<dbReference type="InterPro" id="IPR010982">
    <property type="entry name" value="Lambda_DNA-bd_dom_sf"/>
</dbReference>
<evidence type="ECO:0000259" key="1">
    <source>
        <dbReference type="PROSITE" id="PS50943"/>
    </source>
</evidence>
<evidence type="ECO:0000313" key="2">
    <source>
        <dbReference type="EMBL" id="RNF78181.1"/>
    </source>
</evidence>
<dbReference type="InterPro" id="IPR043917">
    <property type="entry name" value="DUF5753"/>
</dbReference>
<accession>A0A3M8SAL6</accession>
<sequence length="270" mass="29815">MAGTEKASAFLRGFGRQLKVLRETAGLTQAELGLRVGYSADQIASVECGRRIPKPDLIDKADEVLSARGILKAMKEQCALAHYPAFFRDAAQIEAEALEVHVYDTHVINGLLQTDDYAHAMFTLRRPRLGQEVIEQGVIARIARQTVFSANPAPVMSFVIEESVLRKPYGGKKVQRGQLEHLLLIGENRNVEIQVMPTAREDNAGIDGPFTLMVPKKGEQVAYLEAQGRGILITDREEVRAIAVRYGVIRAQALNPRESLDLIEGMLGEL</sequence>
<evidence type="ECO:0000313" key="3">
    <source>
        <dbReference type="Proteomes" id="UP000275401"/>
    </source>
</evidence>
<dbReference type="CDD" id="cd00093">
    <property type="entry name" value="HTH_XRE"/>
    <property type="match status" value="1"/>
</dbReference>
<protein>
    <submittedName>
        <fullName evidence="2">XRE family transcriptional regulator</fullName>
    </submittedName>
</protein>
<organism evidence="2 3">
    <name type="scientific">Streptomyces botrytidirepellens</name>
    <dbReference type="NCBI Taxonomy" id="2486417"/>
    <lineage>
        <taxon>Bacteria</taxon>
        <taxon>Bacillati</taxon>
        <taxon>Actinomycetota</taxon>
        <taxon>Actinomycetes</taxon>
        <taxon>Kitasatosporales</taxon>
        <taxon>Streptomycetaceae</taxon>
        <taxon>Streptomyces</taxon>
    </lineage>
</organism>
<dbReference type="Proteomes" id="UP000275401">
    <property type="component" value="Unassembled WGS sequence"/>
</dbReference>
<dbReference type="GO" id="GO:0003677">
    <property type="term" value="F:DNA binding"/>
    <property type="evidence" value="ECO:0007669"/>
    <property type="project" value="InterPro"/>
</dbReference>
<dbReference type="Gene3D" id="1.10.260.40">
    <property type="entry name" value="lambda repressor-like DNA-binding domains"/>
    <property type="match status" value="1"/>
</dbReference>
<proteinExistence type="predicted"/>
<keyword evidence="3" id="KW-1185">Reference proteome</keyword>
<dbReference type="EMBL" id="RIBZ01000882">
    <property type="protein sequence ID" value="RNF78181.1"/>
    <property type="molecule type" value="Genomic_DNA"/>
</dbReference>
<gene>
    <name evidence="2" type="ORF">EEJ42_49225</name>
</gene>
<name>A0A3M8SAL6_9ACTN</name>
<dbReference type="Pfam" id="PF19054">
    <property type="entry name" value="DUF5753"/>
    <property type="match status" value="1"/>
</dbReference>
<dbReference type="Pfam" id="PF13560">
    <property type="entry name" value="HTH_31"/>
    <property type="match status" value="1"/>
</dbReference>
<dbReference type="SUPFAM" id="SSF47413">
    <property type="entry name" value="lambda repressor-like DNA-binding domains"/>
    <property type="match status" value="1"/>
</dbReference>
<feature type="domain" description="HTH cro/C1-type" evidence="1">
    <location>
        <begin position="18"/>
        <end position="60"/>
    </location>
</feature>
<comment type="caution">
    <text evidence="2">The sequence shown here is derived from an EMBL/GenBank/DDBJ whole genome shotgun (WGS) entry which is preliminary data.</text>
</comment>
<reference evidence="2 3" key="1">
    <citation type="submission" date="2018-11" db="EMBL/GenBank/DDBJ databases">
        <title>The Potential of Streptomyces as Biocontrol Agents against the Tomato grey mould, Botrytis cinerea (Gray mold) Frontiers in Microbiology.</title>
        <authorList>
            <person name="Li D."/>
        </authorList>
    </citation>
    <scope>NUCLEOTIDE SEQUENCE [LARGE SCALE GENOMIC DNA]</scope>
    <source>
        <strain evidence="2 3">NEAU-LD23</strain>
    </source>
</reference>
<dbReference type="SMART" id="SM00530">
    <property type="entry name" value="HTH_XRE"/>
    <property type="match status" value="1"/>
</dbReference>
<dbReference type="PROSITE" id="PS50943">
    <property type="entry name" value="HTH_CROC1"/>
    <property type="match status" value="1"/>
</dbReference>